<keyword evidence="13" id="KW-0472">Membrane</keyword>
<evidence type="ECO:0000256" key="4">
    <source>
        <dbReference type="ARBA" id="ARBA00022589"/>
    </source>
</evidence>
<evidence type="ECO:0000256" key="5">
    <source>
        <dbReference type="ARBA" id="ARBA00022617"/>
    </source>
</evidence>
<dbReference type="Pfam" id="PF00067">
    <property type="entry name" value="p450"/>
    <property type="match status" value="1"/>
</dbReference>
<evidence type="ECO:0000256" key="6">
    <source>
        <dbReference type="ARBA" id="ARBA00022723"/>
    </source>
</evidence>
<dbReference type="CDD" id="cd11073">
    <property type="entry name" value="CYP76-like"/>
    <property type="match status" value="1"/>
</dbReference>
<comment type="cofactor">
    <cofactor evidence="11">
        <name>heme</name>
        <dbReference type="ChEBI" id="CHEBI:30413"/>
    </cofactor>
</comment>
<accession>A0A9Q1KID8</accession>
<keyword evidence="13" id="KW-1133">Transmembrane helix</keyword>
<keyword evidence="10" id="KW-0325">Glycoprotein</keyword>
<reference evidence="14" key="1">
    <citation type="submission" date="2022-04" db="EMBL/GenBank/DDBJ databases">
        <title>Carnegiea gigantea Genome sequencing and assembly v2.</title>
        <authorList>
            <person name="Copetti D."/>
            <person name="Sanderson M.J."/>
            <person name="Burquez A."/>
            <person name="Wojciechowski M.F."/>
        </authorList>
    </citation>
    <scope>NUCLEOTIDE SEQUENCE</scope>
    <source>
        <strain evidence="14">SGP5-SGP5p</strain>
        <tissue evidence="14">Aerial part</tissue>
    </source>
</reference>
<keyword evidence="8 11" id="KW-0408">Iron</keyword>
<keyword evidence="9 12" id="KW-0503">Monooxygenase</keyword>
<name>A0A9Q1KID8_9CARY</name>
<evidence type="ECO:0008006" key="16">
    <source>
        <dbReference type="Google" id="ProtNLM"/>
    </source>
</evidence>
<evidence type="ECO:0000256" key="13">
    <source>
        <dbReference type="SAM" id="Phobius"/>
    </source>
</evidence>
<dbReference type="GO" id="GO:0020037">
    <property type="term" value="F:heme binding"/>
    <property type="evidence" value="ECO:0007669"/>
    <property type="project" value="InterPro"/>
</dbReference>
<comment type="caution">
    <text evidence="14">The sequence shown here is derived from an EMBL/GenBank/DDBJ whole genome shotgun (WGS) entry which is preliminary data.</text>
</comment>
<evidence type="ECO:0000256" key="2">
    <source>
        <dbReference type="ARBA" id="ARBA00005211"/>
    </source>
</evidence>
<dbReference type="InterPro" id="IPR017972">
    <property type="entry name" value="Cyt_P450_CS"/>
</dbReference>
<sequence length="586" mass="65735">MRISACTEEYFNQCATVLATKSKLLSACFTHMTWPHGQLIIIWELQTFTHNHRRAREAIEDFWSCIQTNKTNNRRLIHRSKGVAGTAMDYLNFLLCLVLAWVAIYFLLSTAKKGEAANPRILPPGPSPLPIFGNLFILGTKPHISLTELARTYGPLMSLQLGQVPTVVISSAIVAKEALQKNDISFSSRTVSDAVCALNHHQSSIVWLPAAAQWRNLRKICNSHVFSNSRLESSQNLRRDKVKDLISHVQKCSESGMAVDIGQAAFTTTSNLLSNTFFSVDLGDPTSEFAREFKGVVRGVVDETGKPNFADYFPLLRKMDPQGIRRRMSIHFGKLLGLFNNMINQRLQGKRPSESTEGNDVLDALLGINQEKSEEIEQSNIPHLLLDLFTAGTDTTSSTLEWAMTEILRNPGKLNKAQAELEEIIGKGNPVEEPDISRLPYLQAIVKETLRLHPAVPLVVRKVDSDVKLFNYTMPKNAQVLVNLWAIGRDPEIWEEPNTFKPERFLGSEVDVKGRDFELIPFGAGRRICPGLTLATRMIHLMLASLIHGFDWKLEAGVSPENMDMEERFGLTLEKAQRLRAIPVRV</sequence>
<dbReference type="Proteomes" id="UP001153076">
    <property type="component" value="Unassembled WGS sequence"/>
</dbReference>
<keyword evidence="13" id="KW-0812">Transmembrane</keyword>
<evidence type="ECO:0000256" key="9">
    <source>
        <dbReference type="ARBA" id="ARBA00023033"/>
    </source>
</evidence>
<evidence type="ECO:0000313" key="14">
    <source>
        <dbReference type="EMBL" id="KAJ8443812.1"/>
    </source>
</evidence>
<evidence type="ECO:0000256" key="7">
    <source>
        <dbReference type="ARBA" id="ARBA00023002"/>
    </source>
</evidence>
<evidence type="ECO:0000256" key="3">
    <source>
        <dbReference type="ARBA" id="ARBA00010617"/>
    </source>
</evidence>
<evidence type="ECO:0000256" key="8">
    <source>
        <dbReference type="ARBA" id="ARBA00023004"/>
    </source>
</evidence>
<keyword evidence="6 11" id="KW-0479">Metal-binding</keyword>
<dbReference type="InterPro" id="IPR002401">
    <property type="entry name" value="Cyt_P450_E_grp-I"/>
</dbReference>
<dbReference type="OrthoDB" id="2789670at2759"/>
<proteinExistence type="inferred from homology"/>
<dbReference type="AlphaFoldDB" id="A0A9Q1KID8"/>
<comment type="pathway">
    <text evidence="2">Aromatic compound metabolism.</text>
</comment>
<comment type="pathway">
    <text evidence="1">Alkaloid biosynthesis.</text>
</comment>
<protein>
    <recommendedName>
        <fullName evidence="16">Cytochrome P450 76AD1-like protein</fullName>
    </recommendedName>
</protein>
<keyword evidence="5 11" id="KW-0349">Heme</keyword>
<dbReference type="PRINTS" id="PR00385">
    <property type="entry name" value="P450"/>
</dbReference>
<evidence type="ECO:0000256" key="1">
    <source>
        <dbReference type="ARBA" id="ARBA00004913"/>
    </source>
</evidence>
<keyword evidence="15" id="KW-1185">Reference proteome</keyword>
<evidence type="ECO:0000256" key="10">
    <source>
        <dbReference type="ARBA" id="ARBA00023180"/>
    </source>
</evidence>
<dbReference type="GO" id="GO:0004497">
    <property type="term" value="F:monooxygenase activity"/>
    <property type="evidence" value="ECO:0007669"/>
    <property type="project" value="UniProtKB-KW"/>
</dbReference>
<feature type="transmembrane region" description="Helical" evidence="13">
    <location>
        <begin position="90"/>
        <end position="108"/>
    </location>
</feature>
<dbReference type="FunFam" id="1.10.630.10:FF:000007">
    <property type="entry name" value="Cytochrome P450 76C4"/>
    <property type="match status" value="1"/>
</dbReference>
<dbReference type="PROSITE" id="PS00086">
    <property type="entry name" value="CYTOCHROME_P450"/>
    <property type="match status" value="1"/>
</dbReference>
<dbReference type="GO" id="GO:0005506">
    <property type="term" value="F:iron ion binding"/>
    <property type="evidence" value="ECO:0007669"/>
    <property type="project" value="InterPro"/>
</dbReference>
<dbReference type="Gene3D" id="1.10.630.10">
    <property type="entry name" value="Cytochrome P450"/>
    <property type="match status" value="1"/>
</dbReference>
<dbReference type="InterPro" id="IPR001128">
    <property type="entry name" value="Cyt_P450"/>
</dbReference>
<dbReference type="PRINTS" id="PR00463">
    <property type="entry name" value="EP450I"/>
</dbReference>
<dbReference type="EMBL" id="JAKOGI010000112">
    <property type="protein sequence ID" value="KAJ8443812.1"/>
    <property type="molecule type" value="Genomic_DNA"/>
</dbReference>
<keyword evidence="4" id="KW-0017">Alkaloid metabolism</keyword>
<evidence type="ECO:0000313" key="15">
    <source>
        <dbReference type="Proteomes" id="UP001153076"/>
    </source>
</evidence>
<organism evidence="14 15">
    <name type="scientific">Carnegiea gigantea</name>
    <dbReference type="NCBI Taxonomy" id="171969"/>
    <lineage>
        <taxon>Eukaryota</taxon>
        <taxon>Viridiplantae</taxon>
        <taxon>Streptophyta</taxon>
        <taxon>Embryophyta</taxon>
        <taxon>Tracheophyta</taxon>
        <taxon>Spermatophyta</taxon>
        <taxon>Magnoliopsida</taxon>
        <taxon>eudicotyledons</taxon>
        <taxon>Gunneridae</taxon>
        <taxon>Pentapetalae</taxon>
        <taxon>Caryophyllales</taxon>
        <taxon>Cactineae</taxon>
        <taxon>Cactaceae</taxon>
        <taxon>Cactoideae</taxon>
        <taxon>Echinocereeae</taxon>
        <taxon>Carnegiea</taxon>
    </lineage>
</organism>
<dbReference type="GO" id="GO:0009820">
    <property type="term" value="P:alkaloid metabolic process"/>
    <property type="evidence" value="ECO:0007669"/>
    <property type="project" value="UniProtKB-KW"/>
</dbReference>
<dbReference type="GO" id="GO:0016705">
    <property type="term" value="F:oxidoreductase activity, acting on paired donors, with incorporation or reduction of molecular oxygen"/>
    <property type="evidence" value="ECO:0007669"/>
    <property type="project" value="InterPro"/>
</dbReference>
<dbReference type="PANTHER" id="PTHR47950">
    <property type="entry name" value="CYTOCHROME P450, FAMILY 76, SUBFAMILY C, POLYPEPTIDE 5-RELATED"/>
    <property type="match status" value="1"/>
</dbReference>
<dbReference type="PANTHER" id="PTHR47950:SF4">
    <property type="entry name" value="GERANIOL 8-HYDROXYLASE-LIKE"/>
    <property type="match status" value="1"/>
</dbReference>
<dbReference type="InterPro" id="IPR036396">
    <property type="entry name" value="Cyt_P450_sf"/>
</dbReference>
<evidence type="ECO:0000256" key="11">
    <source>
        <dbReference type="PIRSR" id="PIRSR602401-1"/>
    </source>
</evidence>
<gene>
    <name evidence="14" type="ORF">Cgig2_017293</name>
</gene>
<evidence type="ECO:0000256" key="12">
    <source>
        <dbReference type="RuleBase" id="RU000461"/>
    </source>
</evidence>
<comment type="similarity">
    <text evidence="3 12">Belongs to the cytochrome P450 family.</text>
</comment>
<feature type="binding site" description="axial binding residue" evidence="11">
    <location>
        <position position="529"/>
    </location>
    <ligand>
        <name>heme</name>
        <dbReference type="ChEBI" id="CHEBI:30413"/>
    </ligand>
    <ligandPart>
        <name>Fe</name>
        <dbReference type="ChEBI" id="CHEBI:18248"/>
    </ligandPart>
</feature>
<dbReference type="SUPFAM" id="SSF48264">
    <property type="entry name" value="Cytochrome P450"/>
    <property type="match status" value="1"/>
</dbReference>
<keyword evidence="7 12" id="KW-0560">Oxidoreductase</keyword>